<proteinExistence type="predicted"/>
<evidence type="ECO:0000313" key="2">
    <source>
        <dbReference type="EMBL" id="TMV07870.1"/>
    </source>
</evidence>
<evidence type="ECO:0000259" key="1">
    <source>
        <dbReference type="Pfam" id="PF13468"/>
    </source>
</evidence>
<dbReference type="RefSeq" id="WP_138841897.1">
    <property type="nucleotide sequence ID" value="NZ_VCPD01000003.1"/>
</dbReference>
<comment type="caution">
    <text evidence="2">The sequence shown here is derived from an EMBL/GenBank/DDBJ whole genome shotgun (WGS) entry which is preliminary data.</text>
</comment>
<dbReference type="InterPro" id="IPR029068">
    <property type="entry name" value="Glyas_Bleomycin-R_OHBP_Dase"/>
</dbReference>
<feature type="domain" description="Glyoxalase-like" evidence="1">
    <location>
        <begin position="3"/>
        <end position="171"/>
    </location>
</feature>
<accession>A0ABY2WYD1</accession>
<gene>
    <name evidence="2" type="ORF">FGK63_10450</name>
</gene>
<dbReference type="EMBL" id="VCPD01000003">
    <property type="protein sequence ID" value="TMV07870.1"/>
    <property type="molecule type" value="Genomic_DNA"/>
</dbReference>
<sequence>MELDHLAVAAATLDEAAERVETALGVRMQPGGHHAKFGTYNRLLGLADGLYLEAIAIDPDAPDPDRPRWFDLDRFSGPARLSNWICRVKDLDAALAGLPDGAGAPVDLERGALRWMMAVPGDGRLPYDNLFPALIQWQGDLHPGNMLEPSGCSLKRLVVAHPQARDLSALLGSLPRVELVTGPAGLRAEIETPHGLRVLE</sequence>
<dbReference type="Proteomes" id="UP001193035">
    <property type="component" value="Unassembled WGS sequence"/>
</dbReference>
<reference evidence="2 3" key="1">
    <citation type="submission" date="2019-05" db="EMBL/GenBank/DDBJ databases">
        <title>Ruegeria sp. nov., isolated from tidal flat.</title>
        <authorList>
            <person name="Kim W."/>
        </authorList>
    </citation>
    <scope>NUCLEOTIDE SEQUENCE [LARGE SCALE GENOMIC DNA]</scope>
    <source>
        <strain evidence="2 3">CAU 1488</strain>
    </source>
</reference>
<dbReference type="InterPro" id="IPR025870">
    <property type="entry name" value="Glyoxalase-like_dom"/>
</dbReference>
<name>A0ABY2WYD1_9RHOB</name>
<protein>
    <submittedName>
        <fullName evidence="2">VOC family protein</fullName>
    </submittedName>
</protein>
<evidence type="ECO:0000313" key="3">
    <source>
        <dbReference type="Proteomes" id="UP001193035"/>
    </source>
</evidence>
<organism evidence="2 3">
    <name type="scientific">Ruegeria sediminis</name>
    <dbReference type="NCBI Taxonomy" id="2583820"/>
    <lineage>
        <taxon>Bacteria</taxon>
        <taxon>Pseudomonadati</taxon>
        <taxon>Pseudomonadota</taxon>
        <taxon>Alphaproteobacteria</taxon>
        <taxon>Rhodobacterales</taxon>
        <taxon>Roseobacteraceae</taxon>
        <taxon>Ruegeria</taxon>
    </lineage>
</organism>
<keyword evidence="3" id="KW-1185">Reference proteome</keyword>
<dbReference type="Pfam" id="PF13468">
    <property type="entry name" value="Glyoxalase_3"/>
    <property type="match status" value="1"/>
</dbReference>
<dbReference type="Gene3D" id="3.10.180.10">
    <property type="entry name" value="2,3-Dihydroxybiphenyl 1,2-Dioxygenase, domain 1"/>
    <property type="match status" value="1"/>
</dbReference>